<accession>E6ZQG0</accession>
<organism evidence="2 3">
    <name type="scientific">Sporisorium reilianum (strain SRZ2)</name>
    <name type="common">Maize head smut fungus</name>
    <dbReference type="NCBI Taxonomy" id="999809"/>
    <lineage>
        <taxon>Eukaryota</taxon>
        <taxon>Fungi</taxon>
        <taxon>Dikarya</taxon>
        <taxon>Basidiomycota</taxon>
        <taxon>Ustilaginomycotina</taxon>
        <taxon>Ustilaginomycetes</taxon>
        <taxon>Ustilaginales</taxon>
        <taxon>Ustilaginaceae</taxon>
        <taxon>Sporisorium</taxon>
    </lineage>
</organism>
<dbReference type="GO" id="GO:0016491">
    <property type="term" value="F:oxidoreductase activity"/>
    <property type="evidence" value="ECO:0007669"/>
    <property type="project" value="UniProtKB-KW"/>
</dbReference>
<keyword evidence="1" id="KW-0560">Oxidoreductase</keyword>
<sequence length="477" mass="52514">MSSTHTPAPQPLDPLACTTSAFPELSPYILASSASTLRTLLSANHTTHHCFFNTRGMHNHALHQLVAALTLSASRAQLEQHYAYQIAHYLGSFALNNRALYDPHLPGGSSSIQKVDEGNWMQHVGNARCYWAYLHFFDAQVAALGLQGVLEKYVFSAEANADGVQMVTRFYGGVLHALIHFGYALEMGVGEVAAEALAIAASTAASHAWLFEYAWLTTAPQPGEKTGLLQLVREMQQDERLSVDALRLRDEDASLPDTPFTSRSSAGHGVIQGYIDRWDAQHALPDLALLSALLLGAVPLHPNGAYKHDFFLMHLNNAHLFTPLFLAHLSPSRAHTFLRALAAQFAYFYICRGRPAFSLPTHAEALSWEQMFSDARANVDEHLPKAVRALYVFERRYAESQARLAEAGLLDEGVGEGEVCGSGPRRSWFGCIAGSCSPAGMRRTSRGARARVWVRIRSFGRSSRSFDLHSHSCTAQW</sequence>
<proteinExistence type="predicted"/>
<keyword evidence="3" id="KW-1185">Reference proteome</keyword>
<evidence type="ECO:0000313" key="3">
    <source>
        <dbReference type="Proteomes" id="UP000008867"/>
    </source>
</evidence>
<evidence type="ECO:0000256" key="1">
    <source>
        <dbReference type="ARBA" id="ARBA00023002"/>
    </source>
</evidence>
<dbReference type="EMBL" id="FQ311436">
    <property type="protein sequence ID" value="CBQ69467.1"/>
    <property type="molecule type" value="Genomic_DNA"/>
</dbReference>
<gene>
    <name evidence="2" type="ORF">sr15931</name>
</gene>
<reference evidence="2 3" key="1">
    <citation type="journal article" date="2010" name="Science">
        <title>Pathogenicity determinants in smut fungi revealed by genome comparison.</title>
        <authorList>
            <person name="Schirawski J."/>
            <person name="Mannhaupt G."/>
            <person name="Muench K."/>
            <person name="Brefort T."/>
            <person name="Schipper K."/>
            <person name="Doehlemann G."/>
            <person name="Di Stasio M."/>
            <person name="Roessel N."/>
            <person name="Mendoza-Mendoza A."/>
            <person name="Pester D."/>
            <person name="Mueller O."/>
            <person name="Winterberg B."/>
            <person name="Meyer E."/>
            <person name="Ghareeb H."/>
            <person name="Wollenberg T."/>
            <person name="Muensterkoetter M."/>
            <person name="Wong P."/>
            <person name="Walter M."/>
            <person name="Stukenbrock E."/>
            <person name="Gueldener U."/>
            <person name="Kahmann R."/>
        </authorList>
    </citation>
    <scope>NUCLEOTIDE SEQUENCE [LARGE SCALE GENOMIC DNA]</scope>
    <source>
        <strain evidence="3">SRZ2</strain>
    </source>
</reference>
<dbReference type="AlphaFoldDB" id="E6ZQG0"/>
<protein>
    <recommendedName>
        <fullName evidence="4">HypA-like protein</fullName>
    </recommendedName>
</protein>
<name>E6ZQG0_SPORE</name>
<dbReference type="Pfam" id="PF14027">
    <property type="entry name" value="Questin_oxidase"/>
    <property type="match status" value="1"/>
</dbReference>
<evidence type="ECO:0008006" key="4">
    <source>
        <dbReference type="Google" id="ProtNLM"/>
    </source>
</evidence>
<dbReference type="PANTHER" id="PTHR35870:SF1">
    <property type="entry name" value="PROTEIN, PUTATIVE (AFU_ORTHOLOGUE AFUA_5G03330)-RELATED"/>
    <property type="match status" value="1"/>
</dbReference>
<dbReference type="HOGENOM" id="CLU_019145_1_0_1"/>
<dbReference type="PANTHER" id="PTHR35870">
    <property type="entry name" value="PROTEIN, PUTATIVE (AFU_ORTHOLOGUE AFUA_5G03330)-RELATED"/>
    <property type="match status" value="1"/>
</dbReference>
<dbReference type="OrthoDB" id="10004862at2759"/>
<dbReference type="VEuPathDB" id="FungiDB:sr15931"/>
<dbReference type="eggNOG" id="ENOG502S69W">
    <property type="taxonomic scope" value="Eukaryota"/>
</dbReference>
<dbReference type="InterPro" id="IPR025337">
    <property type="entry name" value="Questin_oxidase-like"/>
</dbReference>
<dbReference type="Proteomes" id="UP000008867">
    <property type="component" value="Chromosome 15"/>
</dbReference>
<evidence type="ECO:0000313" key="2">
    <source>
        <dbReference type="EMBL" id="CBQ69467.1"/>
    </source>
</evidence>